<dbReference type="RefSeq" id="WP_266125114.1">
    <property type="nucleotide sequence ID" value="NZ_JAJHNU010000001.1"/>
</dbReference>
<feature type="region of interest" description="Disordered" evidence="1">
    <location>
        <begin position="95"/>
        <end position="115"/>
    </location>
</feature>
<dbReference type="InterPro" id="IPR003583">
    <property type="entry name" value="Hlx-hairpin-Hlx_DNA-bd_motif"/>
</dbReference>
<feature type="domain" description="Helix-hairpin-helix DNA-binding motif class 1" evidence="3">
    <location>
        <begin position="41"/>
        <end position="60"/>
    </location>
</feature>
<gene>
    <name evidence="4" type="ORF">LMS43_06600</name>
</gene>
<feature type="domain" description="Helix-hairpin-helix DNA-binding motif class 1" evidence="3">
    <location>
        <begin position="72"/>
        <end position="91"/>
    </location>
</feature>
<feature type="compositionally biased region" description="Low complexity" evidence="1">
    <location>
        <begin position="97"/>
        <end position="115"/>
    </location>
</feature>
<dbReference type="SUPFAM" id="SSF47781">
    <property type="entry name" value="RuvA domain 2-like"/>
    <property type="match status" value="1"/>
</dbReference>
<evidence type="ECO:0000259" key="3">
    <source>
        <dbReference type="SMART" id="SM00278"/>
    </source>
</evidence>
<dbReference type="PANTHER" id="PTHR21180:SF32">
    <property type="entry name" value="ENDONUCLEASE_EXONUCLEASE_PHOSPHATASE FAMILY DOMAIN-CONTAINING PROTEIN 1"/>
    <property type="match status" value="1"/>
</dbReference>
<dbReference type="Gene3D" id="1.10.150.280">
    <property type="entry name" value="AF1531-like domain"/>
    <property type="match status" value="1"/>
</dbReference>
<feature type="signal peptide" evidence="2">
    <location>
        <begin position="1"/>
        <end position="32"/>
    </location>
</feature>
<keyword evidence="2" id="KW-0732">Signal</keyword>
<proteinExistence type="predicted"/>
<dbReference type="PANTHER" id="PTHR21180">
    <property type="entry name" value="ENDONUCLEASE/EXONUCLEASE/PHOSPHATASE FAMILY DOMAIN-CONTAINING PROTEIN 1"/>
    <property type="match status" value="1"/>
</dbReference>
<organism evidence="4 5">
    <name type="scientific">Alcaligenes endophyticus</name>
    <dbReference type="NCBI Taxonomy" id="1929088"/>
    <lineage>
        <taxon>Bacteria</taxon>
        <taxon>Pseudomonadati</taxon>
        <taxon>Pseudomonadota</taxon>
        <taxon>Betaproteobacteria</taxon>
        <taxon>Burkholderiales</taxon>
        <taxon>Alcaligenaceae</taxon>
        <taxon>Alcaligenes</taxon>
    </lineage>
</organism>
<dbReference type="InterPro" id="IPR051675">
    <property type="entry name" value="Endo/Exo/Phosphatase_dom_1"/>
</dbReference>
<evidence type="ECO:0000256" key="2">
    <source>
        <dbReference type="SAM" id="SignalP"/>
    </source>
</evidence>
<evidence type="ECO:0000313" key="4">
    <source>
        <dbReference type="EMBL" id="MDN4120951.1"/>
    </source>
</evidence>
<feature type="chain" id="PRO_5047099401" evidence="2">
    <location>
        <begin position="33"/>
        <end position="115"/>
    </location>
</feature>
<dbReference type="Pfam" id="PF12836">
    <property type="entry name" value="HHH_3"/>
    <property type="match status" value="1"/>
</dbReference>
<accession>A0ABT8EI44</accession>
<dbReference type="EMBL" id="JAJHNU010000001">
    <property type="protein sequence ID" value="MDN4120951.1"/>
    <property type="molecule type" value="Genomic_DNA"/>
</dbReference>
<sequence length="115" mass="12552">MQAQPFISRFFIRFFSLFVGLILSLVTLSAQAFDVNQATLEQLQQVKGIGPKTAQLILQERERAGPYVSYDDLALRVKGIGPKKLLQIQESGLKVGVSTSSNSVNSAVSAARKKP</sequence>
<keyword evidence="5" id="KW-1185">Reference proteome</keyword>
<evidence type="ECO:0000313" key="5">
    <source>
        <dbReference type="Proteomes" id="UP001168613"/>
    </source>
</evidence>
<dbReference type="SMART" id="SM00278">
    <property type="entry name" value="HhH1"/>
    <property type="match status" value="2"/>
</dbReference>
<dbReference type="Proteomes" id="UP001168613">
    <property type="component" value="Unassembled WGS sequence"/>
</dbReference>
<protein>
    <submittedName>
        <fullName evidence="4">DUF655 domain-containing protein</fullName>
    </submittedName>
</protein>
<reference evidence="4" key="1">
    <citation type="submission" date="2021-11" db="EMBL/GenBank/DDBJ databases">
        <title>Draft genome sequence of Alcaligenes endophyticus type strain CCUG 75668T.</title>
        <authorList>
            <person name="Salva-Serra F."/>
            <person name="Duran R.E."/>
            <person name="Seeger M."/>
            <person name="Moore E.R.B."/>
            <person name="Jaen-Luchoro D."/>
        </authorList>
    </citation>
    <scope>NUCLEOTIDE SEQUENCE</scope>
    <source>
        <strain evidence="4">CCUG 75668</strain>
    </source>
</reference>
<name>A0ABT8EI44_9BURK</name>
<comment type="caution">
    <text evidence="4">The sequence shown here is derived from an EMBL/GenBank/DDBJ whole genome shotgun (WGS) entry which is preliminary data.</text>
</comment>
<evidence type="ECO:0000256" key="1">
    <source>
        <dbReference type="SAM" id="MobiDB-lite"/>
    </source>
</evidence>
<dbReference type="InterPro" id="IPR010994">
    <property type="entry name" value="RuvA_2-like"/>
</dbReference>